<accession>A0A1L0C3D1</accession>
<feature type="chain" id="PRO_5012453555" evidence="3">
    <location>
        <begin position="20"/>
        <end position="369"/>
    </location>
</feature>
<evidence type="ECO:0000313" key="5">
    <source>
        <dbReference type="EMBL" id="SGZ58105.1"/>
    </source>
</evidence>
<dbReference type="CDD" id="cd05471">
    <property type="entry name" value="pepsin_like"/>
    <property type="match status" value="1"/>
</dbReference>
<dbReference type="AlphaFoldDB" id="A0A1L0C3D1"/>
<dbReference type="Proteomes" id="UP000182334">
    <property type="component" value="Chromosome VII"/>
</dbReference>
<dbReference type="Pfam" id="PF00026">
    <property type="entry name" value="Asp"/>
    <property type="match status" value="1"/>
</dbReference>
<keyword evidence="6" id="KW-1185">Reference proteome</keyword>
<dbReference type="GO" id="GO:0004190">
    <property type="term" value="F:aspartic-type endopeptidase activity"/>
    <property type="evidence" value="ECO:0007669"/>
    <property type="project" value="InterPro"/>
</dbReference>
<dbReference type="InterPro" id="IPR021109">
    <property type="entry name" value="Peptidase_aspartic_dom_sf"/>
</dbReference>
<dbReference type="STRING" id="45354.A0A1L0C3D1"/>
<keyword evidence="3" id="KW-0732">Signal</keyword>
<dbReference type="PROSITE" id="PS51767">
    <property type="entry name" value="PEPTIDASE_A1"/>
    <property type="match status" value="1"/>
</dbReference>
<keyword evidence="2" id="KW-1015">Disulfide bond</keyword>
<dbReference type="GO" id="GO:0006508">
    <property type="term" value="P:proteolysis"/>
    <property type="evidence" value="ECO:0007669"/>
    <property type="project" value="InterPro"/>
</dbReference>
<dbReference type="PANTHER" id="PTHR47966">
    <property type="entry name" value="BETA-SITE APP-CLEAVING ENZYME, ISOFORM A-RELATED"/>
    <property type="match status" value="1"/>
</dbReference>
<protein>
    <submittedName>
        <fullName evidence="5">CIC11C00000000956</fullName>
    </submittedName>
</protein>
<evidence type="ECO:0000259" key="4">
    <source>
        <dbReference type="PROSITE" id="PS51767"/>
    </source>
</evidence>
<feature type="signal peptide" evidence="3">
    <location>
        <begin position="1"/>
        <end position="19"/>
    </location>
</feature>
<evidence type="ECO:0000313" key="6">
    <source>
        <dbReference type="Proteomes" id="UP000182334"/>
    </source>
</evidence>
<name>A0A1L0C3D1_9ASCO</name>
<evidence type="ECO:0000256" key="1">
    <source>
        <dbReference type="ARBA" id="ARBA00007447"/>
    </source>
</evidence>
<evidence type="ECO:0000256" key="2">
    <source>
        <dbReference type="ARBA" id="ARBA00023157"/>
    </source>
</evidence>
<dbReference type="InterPro" id="IPR034164">
    <property type="entry name" value="Pepsin-like_dom"/>
</dbReference>
<gene>
    <name evidence="5" type="ORF">SAMEA4029010_CIC11G00000000956</name>
</gene>
<comment type="similarity">
    <text evidence="1">Belongs to the peptidase A1 family.</text>
</comment>
<dbReference type="EMBL" id="LT635762">
    <property type="protein sequence ID" value="SGZ58105.1"/>
    <property type="molecule type" value="Genomic_DNA"/>
</dbReference>
<dbReference type="SUPFAM" id="SSF50630">
    <property type="entry name" value="Acid proteases"/>
    <property type="match status" value="1"/>
</dbReference>
<proteinExistence type="inferred from homology"/>
<dbReference type="PRINTS" id="PR00792">
    <property type="entry name" value="PEPSIN"/>
</dbReference>
<dbReference type="Gene3D" id="2.40.70.10">
    <property type="entry name" value="Acid Proteases"/>
    <property type="match status" value="2"/>
</dbReference>
<feature type="domain" description="Peptidase A1" evidence="4">
    <location>
        <begin position="38"/>
        <end position="348"/>
    </location>
</feature>
<dbReference type="InterPro" id="IPR001461">
    <property type="entry name" value="Aspartic_peptidase_A1"/>
</dbReference>
<dbReference type="OrthoDB" id="4092246at2759"/>
<sequence length="369" mass="41454">MNCLVLLLLAIFYLEVANGETVKYISQNFQARTNLNTPQANIALGTPPQNTTVLLDTGSWNAFIPGSINGYPENKYSVYNASSSSTFSQTRFLPNMYWNQPTSSDFKWFVFDQAYFGEGQGAGQFNTSFVMQTTFQTPIFGLDVNSVRRKPYDSVIMMMREAGLIRNLSFAISYNDDTPDNYDGNFMFGAIDYSKFIGKLVAIPLNNGRLQVDNPIYYERGDGAQEYTVDNPFTLSYQPGTTTMFDTGGINFSIDKLAYSDVMRILGTVNGKFQSSVIKSRKPVIIYSLGGGKFKFTVDLYKRLPQGNPIGFFKGVAQSSSKMVQQGPGLFKYVYTVWDYENERMLFGNRNPNPGAPDIRYLTEDIIQS</sequence>
<dbReference type="PANTHER" id="PTHR47966:SF51">
    <property type="entry name" value="BETA-SITE APP-CLEAVING ENZYME, ISOFORM A-RELATED"/>
    <property type="match status" value="1"/>
</dbReference>
<reference evidence="5 6" key="1">
    <citation type="submission" date="2016-10" db="EMBL/GenBank/DDBJ databases">
        <authorList>
            <person name="de Groot N.N."/>
        </authorList>
    </citation>
    <scope>NUCLEOTIDE SEQUENCE [LARGE SCALE GENOMIC DNA]</scope>
    <source>
        <strain evidence="5 6">CBS 141442</strain>
    </source>
</reference>
<organism evidence="5 6">
    <name type="scientific">Sungouiella intermedia</name>
    <dbReference type="NCBI Taxonomy" id="45354"/>
    <lineage>
        <taxon>Eukaryota</taxon>
        <taxon>Fungi</taxon>
        <taxon>Dikarya</taxon>
        <taxon>Ascomycota</taxon>
        <taxon>Saccharomycotina</taxon>
        <taxon>Pichiomycetes</taxon>
        <taxon>Metschnikowiaceae</taxon>
        <taxon>Sungouiella</taxon>
    </lineage>
</organism>
<evidence type="ECO:0000256" key="3">
    <source>
        <dbReference type="SAM" id="SignalP"/>
    </source>
</evidence>
<dbReference type="InterPro" id="IPR033121">
    <property type="entry name" value="PEPTIDASE_A1"/>
</dbReference>